<dbReference type="Pfam" id="PF01872">
    <property type="entry name" value="RibD_C"/>
    <property type="match status" value="1"/>
</dbReference>
<dbReference type="PANTHER" id="PTHR38011">
    <property type="entry name" value="DIHYDROFOLATE REDUCTASE FAMILY PROTEIN (AFU_ORTHOLOGUE AFUA_8G06820)"/>
    <property type="match status" value="1"/>
</dbReference>
<reference evidence="3" key="1">
    <citation type="submission" date="2021-03" db="EMBL/GenBank/DDBJ databases">
        <title>Assistant Professor.</title>
        <authorList>
            <person name="Huq M.A."/>
        </authorList>
    </citation>
    <scope>NUCLEOTIDE SEQUENCE [LARGE SCALE GENOMIC DNA]</scope>
    <source>
        <strain evidence="3">MAH-28</strain>
    </source>
</reference>
<gene>
    <name evidence="2" type="ORF">J7I43_05300</name>
</gene>
<organism evidence="2 3">
    <name type="scientific">Chitinophaga chungangae</name>
    <dbReference type="NCBI Taxonomy" id="2821488"/>
    <lineage>
        <taxon>Bacteria</taxon>
        <taxon>Pseudomonadati</taxon>
        <taxon>Bacteroidota</taxon>
        <taxon>Chitinophagia</taxon>
        <taxon>Chitinophagales</taxon>
        <taxon>Chitinophagaceae</taxon>
        <taxon>Chitinophaga</taxon>
    </lineage>
</organism>
<dbReference type="InterPro" id="IPR050765">
    <property type="entry name" value="Riboflavin_Biosynth_HTPR"/>
</dbReference>
<protein>
    <submittedName>
        <fullName evidence="2">Dihydrofolate reductase family protein</fullName>
    </submittedName>
</protein>
<dbReference type="InterPro" id="IPR002734">
    <property type="entry name" value="RibDG_C"/>
</dbReference>
<proteinExistence type="predicted"/>
<keyword evidence="3" id="KW-1185">Reference proteome</keyword>
<evidence type="ECO:0000313" key="3">
    <source>
        <dbReference type="Proteomes" id="UP000679126"/>
    </source>
</evidence>
<dbReference type="PANTHER" id="PTHR38011:SF2">
    <property type="entry name" value="BIFUNCTIONAL DEAMINASE-REDUCTASE DOMAIN PROTEIN"/>
    <property type="match status" value="1"/>
</dbReference>
<dbReference type="Proteomes" id="UP000679126">
    <property type="component" value="Unassembled WGS sequence"/>
</dbReference>
<name>A0ABS3YAA1_9BACT</name>
<dbReference type="RefSeq" id="WP_209143982.1">
    <property type="nucleotide sequence ID" value="NZ_JAGHKP010000001.1"/>
</dbReference>
<comment type="caution">
    <text evidence="2">The sequence shown here is derived from an EMBL/GenBank/DDBJ whole genome shotgun (WGS) entry which is preliminary data.</text>
</comment>
<evidence type="ECO:0000313" key="2">
    <source>
        <dbReference type="EMBL" id="MBO9151612.1"/>
    </source>
</evidence>
<dbReference type="EMBL" id="JAGHKP010000001">
    <property type="protein sequence ID" value="MBO9151612.1"/>
    <property type="molecule type" value="Genomic_DNA"/>
</dbReference>
<feature type="domain" description="Bacterial bifunctional deaminase-reductase C-terminal" evidence="1">
    <location>
        <begin position="2"/>
        <end position="185"/>
    </location>
</feature>
<dbReference type="SUPFAM" id="SSF53597">
    <property type="entry name" value="Dihydrofolate reductase-like"/>
    <property type="match status" value="1"/>
</dbReference>
<dbReference type="InterPro" id="IPR024072">
    <property type="entry name" value="DHFR-like_dom_sf"/>
</dbReference>
<accession>A0ABS3YAA1</accession>
<dbReference type="Gene3D" id="3.40.430.10">
    <property type="entry name" value="Dihydrofolate Reductase, subunit A"/>
    <property type="match status" value="1"/>
</dbReference>
<evidence type="ECO:0000259" key="1">
    <source>
        <dbReference type="Pfam" id="PF01872"/>
    </source>
</evidence>
<sequence>MRKIILTVFVSLDGVMQAPGGPQEDTTGGFEWGGWQANYGDDLLGKVMTEIMAQPFDLLLGRRTYEIFSAYWPYNTDNPIGDKFTRAKKYVVCNHPLDLPWENSTQVQGNIVAELKKLKQQDGDPLMVWGSGVLVQTLLEANLIDSINLLTYPITIGKGKRLFGNGTQPVTFKLTSSKISPSGVVVATYEPAGKLVPGSFVTGAPSEAELARREKWKAEK</sequence>